<dbReference type="EMBL" id="UGED01000009">
    <property type="protein sequence ID" value="STL54090.1"/>
    <property type="molecule type" value="Genomic_DNA"/>
</dbReference>
<name>A0A377B8X8_ECOLX</name>
<dbReference type="Proteomes" id="UP000254052">
    <property type="component" value="Unassembled WGS sequence"/>
</dbReference>
<feature type="compositionally biased region" description="Basic and acidic residues" evidence="1">
    <location>
        <begin position="145"/>
        <end position="157"/>
    </location>
</feature>
<dbReference type="AlphaFoldDB" id="A0A377B8X8"/>
<organism evidence="2 3">
    <name type="scientific">Escherichia coli</name>
    <dbReference type="NCBI Taxonomy" id="562"/>
    <lineage>
        <taxon>Bacteria</taxon>
        <taxon>Pseudomonadati</taxon>
        <taxon>Pseudomonadota</taxon>
        <taxon>Gammaproteobacteria</taxon>
        <taxon>Enterobacterales</taxon>
        <taxon>Enterobacteriaceae</taxon>
        <taxon>Escherichia</taxon>
    </lineage>
</organism>
<accession>A0A377B8X8</accession>
<feature type="region of interest" description="Disordered" evidence="1">
    <location>
        <begin position="68"/>
        <end position="175"/>
    </location>
</feature>
<evidence type="ECO:0000313" key="2">
    <source>
        <dbReference type="EMBL" id="STL54090.1"/>
    </source>
</evidence>
<feature type="compositionally biased region" description="Polar residues" evidence="1">
    <location>
        <begin position="110"/>
        <end position="133"/>
    </location>
</feature>
<evidence type="ECO:0000256" key="1">
    <source>
        <dbReference type="SAM" id="MobiDB-lite"/>
    </source>
</evidence>
<evidence type="ECO:0000313" key="3">
    <source>
        <dbReference type="Proteomes" id="UP000254052"/>
    </source>
</evidence>
<gene>
    <name evidence="2" type="ORF">NCTC9962_04309</name>
</gene>
<proteinExistence type="predicted"/>
<protein>
    <submittedName>
        <fullName evidence="2">Uncharacterized protein</fullName>
    </submittedName>
</protein>
<sequence length="269" mass="30335">MGKELDDICTSCPYIDAVKRHKQQLGAIEEYTQWLKKEPRASYFFLFQLYTRIHNTFFSQKQQLPFTPGGTHCPEPDVTLRDLTLSPGYHSDYAPQPIPEMDSSAVVPPTNENTSPPEDTPDNTPAGGNTGQAEKTRNAGLTPIPEKRSGMPPEHLRFATGFPSQPKIAGPREKPMRTVHPDKIYREIIWFCSSYLLKSGPEATRTIINSVFSEWASINNDYPSPFSWVDSRDSEQCDWLWNAMQVRCVGTPLNPLNPGAEILVCLRHV</sequence>
<reference evidence="2 3" key="1">
    <citation type="submission" date="2018-06" db="EMBL/GenBank/DDBJ databases">
        <authorList>
            <consortium name="Pathogen Informatics"/>
            <person name="Doyle S."/>
        </authorList>
    </citation>
    <scope>NUCLEOTIDE SEQUENCE [LARGE SCALE GENOMIC DNA]</scope>
    <source>
        <strain evidence="2 3">NCTC9962</strain>
    </source>
</reference>